<feature type="transmembrane region" description="Helical" evidence="11">
    <location>
        <begin position="127"/>
        <end position="153"/>
    </location>
</feature>
<feature type="transmembrane region" description="Helical" evidence="11">
    <location>
        <begin position="39"/>
        <end position="59"/>
    </location>
</feature>
<feature type="transmembrane region" description="Helical" evidence="11">
    <location>
        <begin position="194"/>
        <end position="218"/>
    </location>
</feature>
<evidence type="ECO:0000256" key="7">
    <source>
        <dbReference type="ARBA" id="ARBA00022946"/>
    </source>
</evidence>
<organism evidence="13 14">
    <name type="scientific">candidate division KSB3 bacterium</name>
    <dbReference type="NCBI Taxonomy" id="2044937"/>
    <lineage>
        <taxon>Bacteria</taxon>
        <taxon>candidate division KSB3</taxon>
    </lineage>
</organism>
<dbReference type="GO" id="GO:0008233">
    <property type="term" value="F:peptidase activity"/>
    <property type="evidence" value="ECO:0007669"/>
    <property type="project" value="UniProtKB-KW"/>
</dbReference>
<proteinExistence type="inferred from homology"/>
<feature type="transmembrane region" description="Helical" evidence="11">
    <location>
        <begin position="238"/>
        <end position="261"/>
    </location>
</feature>
<dbReference type="PANTHER" id="PTHR31412">
    <property type="entry name" value="ZINC METALLOPROTEASE EGY1"/>
    <property type="match status" value="1"/>
</dbReference>
<keyword evidence="5 11" id="KW-0812">Transmembrane</keyword>
<keyword evidence="4" id="KW-0645">Protease</keyword>
<feature type="compositionally biased region" description="Polar residues" evidence="10">
    <location>
        <begin position="7"/>
        <end position="16"/>
    </location>
</feature>
<dbReference type="InterPro" id="IPR008915">
    <property type="entry name" value="Peptidase_M50"/>
</dbReference>
<evidence type="ECO:0000256" key="5">
    <source>
        <dbReference type="ARBA" id="ARBA00022692"/>
    </source>
</evidence>
<protein>
    <recommendedName>
        <fullName evidence="12">Peptidase M50 domain-containing protein</fullName>
    </recommendedName>
</protein>
<evidence type="ECO:0000256" key="4">
    <source>
        <dbReference type="ARBA" id="ARBA00022670"/>
    </source>
</evidence>
<dbReference type="Proteomes" id="UP000229740">
    <property type="component" value="Unassembled WGS sequence"/>
</dbReference>
<evidence type="ECO:0000313" key="14">
    <source>
        <dbReference type="Proteomes" id="UP000229740"/>
    </source>
</evidence>
<dbReference type="EMBL" id="PDPS01000022">
    <property type="protein sequence ID" value="PID58605.1"/>
    <property type="molecule type" value="Genomic_DNA"/>
</dbReference>
<comment type="cofactor">
    <cofactor evidence="1">
        <name>Zn(2+)</name>
        <dbReference type="ChEBI" id="CHEBI:29105"/>
    </cofactor>
</comment>
<evidence type="ECO:0000313" key="13">
    <source>
        <dbReference type="EMBL" id="PID58605.1"/>
    </source>
</evidence>
<sequence length="334" mass="36210">MNERLSSEPNPVTTFSDPVCKASADSSHRQSSQGRKIPFIHIILFLSTVCTTTIAGFFLRGTWATALAFSGTLLTILLFHEFGHYLMARKHHVNASLPYFIPGIPILVGTFGAVIKMRSAVRSKRALFDIGVAGPLAGVAIALPAIILGLMLSDFIPVPEETAPGGGPVSLGSSLIFSALSRLIAGATPPGYDLLLHPIAFAGWIGMLVTMLNLMPVGQLDGGHVTYAVLGPALHRKIASSVLPILLILGLLPIPQLMYYARFDTMPPEWMQFIGRFGWPGWLLWFAILRFLIGTAHPPTCDEHQALDPRRKIIGWIAVIIFILTFTPAPFGVL</sequence>
<comment type="caution">
    <text evidence="13">The sequence shown here is derived from an EMBL/GenBank/DDBJ whole genome shotgun (WGS) entry which is preliminary data.</text>
</comment>
<dbReference type="AlphaFoldDB" id="A0A2G6E969"/>
<evidence type="ECO:0000256" key="3">
    <source>
        <dbReference type="ARBA" id="ARBA00007931"/>
    </source>
</evidence>
<accession>A0A2G6E969</accession>
<comment type="similarity">
    <text evidence="3">Belongs to the peptidase M50B family.</text>
</comment>
<evidence type="ECO:0000256" key="1">
    <source>
        <dbReference type="ARBA" id="ARBA00001947"/>
    </source>
</evidence>
<dbReference type="CDD" id="cd06160">
    <property type="entry name" value="S2P-M50_like_2"/>
    <property type="match status" value="1"/>
</dbReference>
<dbReference type="GO" id="GO:0006508">
    <property type="term" value="P:proteolysis"/>
    <property type="evidence" value="ECO:0007669"/>
    <property type="project" value="UniProtKB-KW"/>
</dbReference>
<keyword evidence="9 11" id="KW-0472">Membrane</keyword>
<keyword evidence="6" id="KW-0378">Hydrolase</keyword>
<keyword evidence="8 11" id="KW-1133">Transmembrane helix</keyword>
<comment type="subcellular location">
    <subcellularLocation>
        <location evidence="2">Membrane</location>
        <topology evidence="2">Multi-pass membrane protein</topology>
    </subcellularLocation>
</comment>
<name>A0A2G6E969_9BACT</name>
<keyword evidence="7" id="KW-0809">Transit peptide</keyword>
<dbReference type="PANTHER" id="PTHR31412:SF0">
    <property type="entry name" value="ZINC METALLOPROTEASE EGY1, CHLOROPLASTIC-RELATED"/>
    <property type="match status" value="1"/>
</dbReference>
<dbReference type="InterPro" id="IPR044838">
    <property type="entry name" value="EGY1-like"/>
</dbReference>
<gene>
    <name evidence="13" type="ORF">CSB45_03410</name>
</gene>
<feature type="transmembrane region" description="Helical" evidence="11">
    <location>
        <begin position="99"/>
        <end position="115"/>
    </location>
</feature>
<dbReference type="GO" id="GO:0016020">
    <property type="term" value="C:membrane"/>
    <property type="evidence" value="ECO:0007669"/>
    <property type="project" value="UniProtKB-SubCell"/>
</dbReference>
<evidence type="ECO:0000256" key="10">
    <source>
        <dbReference type="SAM" id="MobiDB-lite"/>
    </source>
</evidence>
<dbReference type="Pfam" id="PF02163">
    <property type="entry name" value="Peptidase_M50"/>
    <property type="match status" value="1"/>
</dbReference>
<feature type="transmembrane region" description="Helical" evidence="11">
    <location>
        <begin position="273"/>
        <end position="293"/>
    </location>
</feature>
<evidence type="ECO:0000259" key="12">
    <source>
        <dbReference type="Pfam" id="PF02163"/>
    </source>
</evidence>
<feature type="transmembrane region" description="Helical" evidence="11">
    <location>
        <begin position="66"/>
        <end position="87"/>
    </location>
</feature>
<evidence type="ECO:0000256" key="11">
    <source>
        <dbReference type="SAM" id="Phobius"/>
    </source>
</evidence>
<feature type="domain" description="Peptidase M50" evidence="12">
    <location>
        <begin position="69"/>
        <end position="248"/>
    </location>
</feature>
<feature type="transmembrane region" description="Helical" evidence="11">
    <location>
        <begin position="313"/>
        <end position="333"/>
    </location>
</feature>
<evidence type="ECO:0000256" key="2">
    <source>
        <dbReference type="ARBA" id="ARBA00004141"/>
    </source>
</evidence>
<reference evidence="13 14" key="1">
    <citation type="submission" date="2017-10" db="EMBL/GenBank/DDBJ databases">
        <title>Novel microbial diversity and functional potential in the marine mammal oral microbiome.</title>
        <authorList>
            <person name="Dudek N.K."/>
            <person name="Sun C.L."/>
            <person name="Burstein D."/>
            <person name="Kantor R.S."/>
            <person name="Aliaga Goltsman D.S."/>
            <person name="Bik E.M."/>
            <person name="Thomas B.C."/>
            <person name="Banfield J.F."/>
            <person name="Relman D.A."/>
        </authorList>
    </citation>
    <scope>NUCLEOTIDE SEQUENCE [LARGE SCALE GENOMIC DNA]</scope>
    <source>
        <strain evidence="13">DOLZORAL124_49_17</strain>
    </source>
</reference>
<evidence type="ECO:0000256" key="9">
    <source>
        <dbReference type="ARBA" id="ARBA00023136"/>
    </source>
</evidence>
<evidence type="ECO:0000256" key="6">
    <source>
        <dbReference type="ARBA" id="ARBA00022801"/>
    </source>
</evidence>
<evidence type="ECO:0000256" key="8">
    <source>
        <dbReference type="ARBA" id="ARBA00022989"/>
    </source>
</evidence>
<feature type="region of interest" description="Disordered" evidence="10">
    <location>
        <begin position="1"/>
        <end position="29"/>
    </location>
</feature>